<organism evidence="2 3">
    <name type="scientific">Plantactinospora endophytica</name>
    <dbReference type="NCBI Taxonomy" id="673535"/>
    <lineage>
        <taxon>Bacteria</taxon>
        <taxon>Bacillati</taxon>
        <taxon>Actinomycetota</taxon>
        <taxon>Actinomycetes</taxon>
        <taxon>Micromonosporales</taxon>
        <taxon>Micromonosporaceae</taxon>
        <taxon>Plantactinospora</taxon>
    </lineage>
</organism>
<keyword evidence="1" id="KW-0812">Transmembrane</keyword>
<dbReference type="InterPro" id="IPR010640">
    <property type="entry name" value="Low_temperature_requirement_A"/>
</dbReference>
<feature type="transmembrane region" description="Helical" evidence="1">
    <location>
        <begin position="279"/>
        <end position="301"/>
    </location>
</feature>
<evidence type="ECO:0000256" key="1">
    <source>
        <dbReference type="SAM" id="Phobius"/>
    </source>
</evidence>
<protein>
    <submittedName>
        <fullName evidence="2">Membrane protein</fullName>
    </submittedName>
</protein>
<dbReference type="RefSeq" id="WP_203868348.1">
    <property type="nucleotide sequence ID" value="NZ_BONW01000022.1"/>
</dbReference>
<name>A0ABQ4E5C7_9ACTN</name>
<comment type="caution">
    <text evidence="2">The sequence shown here is derived from an EMBL/GenBank/DDBJ whole genome shotgun (WGS) entry which is preliminary data.</text>
</comment>
<dbReference type="EMBL" id="BONW01000022">
    <property type="protein sequence ID" value="GIG89905.1"/>
    <property type="molecule type" value="Genomic_DNA"/>
</dbReference>
<keyword evidence="1" id="KW-1133">Transmembrane helix</keyword>
<feature type="transmembrane region" description="Helical" evidence="1">
    <location>
        <begin position="238"/>
        <end position="258"/>
    </location>
</feature>
<dbReference type="PANTHER" id="PTHR36840">
    <property type="entry name" value="BLL5714 PROTEIN"/>
    <property type="match status" value="1"/>
</dbReference>
<feature type="transmembrane region" description="Helical" evidence="1">
    <location>
        <begin position="115"/>
        <end position="135"/>
    </location>
</feature>
<dbReference type="PANTHER" id="PTHR36840:SF1">
    <property type="entry name" value="BLL5714 PROTEIN"/>
    <property type="match status" value="1"/>
</dbReference>
<sequence>MVLGGGAELLRREESSPRATFLELFLDLVYVFALTRVSQRLVQDFTQLDHEVFLEALRALVLLLTLWLLWSMTTLMTSRFDPERPLVQAIVVVTMFGSMVMAVAVPRAFGGHGLMFALAYVLLQFGRPFMLGLTLRGDPRQRISVRLVFWVLCTAPFWITGALVTGNLRLLFWGLALAGDYLGHLLRWPTPRLGSSASQEWVFAGEHIAERYQQFFLIALGESILVTGFAFSGGDFTLAQSAAFLIAFTTTVLLWRIYFFQAGFLLAEAFSSARDPTRFTWSATYTHLAMVAGVVTAAVGYELVVVRPLGHTDGAWVGVIVGGPALFLAGRARFGYEVFGALLRSRVVGIALLVAVAPGMLFVPPLVVAGTVSTILLGITVHDLARVRGRRTKPPASPL</sequence>
<feature type="transmembrane region" description="Helical" evidence="1">
    <location>
        <begin position="89"/>
        <end position="109"/>
    </location>
</feature>
<accession>A0ABQ4E5C7</accession>
<evidence type="ECO:0000313" key="2">
    <source>
        <dbReference type="EMBL" id="GIG89905.1"/>
    </source>
</evidence>
<feature type="transmembrane region" description="Helical" evidence="1">
    <location>
        <begin position="147"/>
        <end position="164"/>
    </location>
</feature>
<keyword evidence="1" id="KW-0472">Membrane</keyword>
<proteinExistence type="predicted"/>
<keyword evidence="3" id="KW-1185">Reference proteome</keyword>
<feature type="transmembrane region" description="Helical" evidence="1">
    <location>
        <begin position="341"/>
        <end position="360"/>
    </location>
</feature>
<feature type="transmembrane region" description="Helical" evidence="1">
    <location>
        <begin position="313"/>
        <end position="329"/>
    </location>
</feature>
<gene>
    <name evidence="2" type="ORF">Pen02_48410</name>
</gene>
<dbReference type="Proteomes" id="UP000646749">
    <property type="component" value="Unassembled WGS sequence"/>
</dbReference>
<reference evidence="2 3" key="1">
    <citation type="submission" date="2021-01" db="EMBL/GenBank/DDBJ databases">
        <title>Whole genome shotgun sequence of Plantactinospora endophytica NBRC 110450.</title>
        <authorList>
            <person name="Komaki H."/>
            <person name="Tamura T."/>
        </authorList>
    </citation>
    <scope>NUCLEOTIDE SEQUENCE [LARGE SCALE GENOMIC DNA]</scope>
    <source>
        <strain evidence="2 3">NBRC 110450</strain>
    </source>
</reference>
<dbReference type="Pfam" id="PF06772">
    <property type="entry name" value="LtrA"/>
    <property type="match status" value="1"/>
</dbReference>
<evidence type="ECO:0000313" key="3">
    <source>
        <dbReference type="Proteomes" id="UP000646749"/>
    </source>
</evidence>
<feature type="transmembrane region" description="Helical" evidence="1">
    <location>
        <begin position="59"/>
        <end position="77"/>
    </location>
</feature>